<evidence type="ECO:0000313" key="1">
    <source>
        <dbReference type="EMBL" id="KAJ3251330.1"/>
    </source>
</evidence>
<comment type="caution">
    <text evidence="1">The sequence shown here is derived from an EMBL/GenBank/DDBJ whole genome shotgun (WGS) entry which is preliminary data.</text>
</comment>
<reference evidence="1" key="1">
    <citation type="submission" date="2020-05" db="EMBL/GenBank/DDBJ databases">
        <title>Phylogenomic resolution of chytrid fungi.</title>
        <authorList>
            <person name="Stajich J.E."/>
            <person name="Amses K."/>
            <person name="Simmons R."/>
            <person name="Seto K."/>
            <person name="Myers J."/>
            <person name="Bonds A."/>
            <person name="Quandt C.A."/>
            <person name="Barry K."/>
            <person name="Liu P."/>
            <person name="Grigoriev I."/>
            <person name="Longcore J.E."/>
            <person name="James T.Y."/>
        </authorList>
    </citation>
    <scope>NUCLEOTIDE SEQUENCE</scope>
    <source>
        <strain evidence="1">PLAUS21</strain>
    </source>
</reference>
<organism evidence="1 2">
    <name type="scientific">Boothiomyces macroporosus</name>
    <dbReference type="NCBI Taxonomy" id="261099"/>
    <lineage>
        <taxon>Eukaryota</taxon>
        <taxon>Fungi</taxon>
        <taxon>Fungi incertae sedis</taxon>
        <taxon>Chytridiomycota</taxon>
        <taxon>Chytridiomycota incertae sedis</taxon>
        <taxon>Chytridiomycetes</taxon>
        <taxon>Rhizophydiales</taxon>
        <taxon>Terramycetaceae</taxon>
        <taxon>Boothiomyces</taxon>
    </lineage>
</organism>
<dbReference type="EMBL" id="JADGKB010000187">
    <property type="protein sequence ID" value="KAJ3251330.1"/>
    <property type="molecule type" value="Genomic_DNA"/>
</dbReference>
<dbReference type="Proteomes" id="UP001210925">
    <property type="component" value="Unassembled WGS sequence"/>
</dbReference>
<accession>A0AAD5Y4R3</accession>
<sequence>MFWATWEKQEYVTCLKANYLFIYLRLQPVFYHLLCKKDIYIEGKKLTGKLKTCISKQPGYRVEQVIDSNRRSFTKDPEDLIFDKDTLNPKKVAIHKLKADELCVKHKRIKLGIRDRKINLINLTVTLYAETDEGFVQIGEWTSNTVSVRFGNCSEHADIHSIPARERERSYCAQLYKEILAFQKIPSADLKFLNDIPQLPSPVLRFTKSAFDEPQIRADFCGSSTDSLFSPVIGFPMQSPFAAFNRDLQAQYFSFCSTPNFTYQPYSLFQ</sequence>
<protein>
    <submittedName>
        <fullName evidence="1">Uncharacterized protein</fullName>
    </submittedName>
</protein>
<keyword evidence="2" id="KW-1185">Reference proteome</keyword>
<name>A0AAD5Y4R3_9FUNG</name>
<gene>
    <name evidence="1" type="ORF">HK103_002455</name>
</gene>
<evidence type="ECO:0000313" key="2">
    <source>
        <dbReference type="Proteomes" id="UP001210925"/>
    </source>
</evidence>
<proteinExistence type="predicted"/>
<dbReference type="AlphaFoldDB" id="A0AAD5Y4R3"/>